<dbReference type="InterPro" id="IPR026302">
    <property type="entry name" value="NEDD4-bd_p2"/>
</dbReference>
<feature type="compositionally biased region" description="Polar residues" evidence="1">
    <location>
        <begin position="187"/>
        <end position="202"/>
    </location>
</feature>
<dbReference type="PANTHER" id="PTHR13308">
    <property type="entry name" value="NEDD4-BINDING PROTEIN 2-LIKE 1"/>
    <property type="match status" value="1"/>
</dbReference>
<name>A0ABM2XXH2_MESAU</name>
<feature type="region of interest" description="Disordered" evidence="1">
    <location>
        <begin position="128"/>
        <end position="156"/>
    </location>
</feature>
<feature type="compositionally biased region" description="Basic residues" evidence="1">
    <location>
        <begin position="577"/>
        <end position="586"/>
    </location>
</feature>
<organism evidence="2 3">
    <name type="scientific">Mesocricetus auratus</name>
    <name type="common">Golden hamster</name>
    <dbReference type="NCBI Taxonomy" id="10036"/>
    <lineage>
        <taxon>Eukaryota</taxon>
        <taxon>Metazoa</taxon>
        <taxon>Chordata</taxon>
        <taxon>Craniata</taxon>
        <taxon>Vertebrata</taxon>
        <taxon>Euteleostomi</taxon>
        <taxon>Mammalia</taxon>
        <taxon>Eutheria</taxon>
        <taxon>Euarchontoglires</taxon>
        <taxon>Glires</taxon>
        <taxon>Rodentia</taxon>
        <taxon>Myomorpha</taxon>
        <taxon>Muroidea</taxon>
        <taxon>Cricetidae</taxon>
        <taxon>Cricetinae</taxon>
        <taxon>Mesocricetus</taxon>
    </lineage>
</organism>
<evidence type="ECO:0000313" key="3">
    <source>
        <dbReference type="RefSeq" id="XP_040607360.1"/>
    </source>
</evidence>
<protein>
    <submittedName>
        <fullName evidence="3 4">Uncharacterized protein LOC101843798 isoform X1</fullName>
    </submittedName>
</protein>
<dbReference type="SUPFAM" id="SSF52540">
    <property type="entry name" value="P-loop containing nucleoside triphosphate hydrolases"/>
    <property type="match status" value="1"/>
</dbReference>
<feature type="region of interest" description="Disordered" evidence="1">
    <location>
        <begin position="183"/>
        <end position="212"/>
    </location>
</feature>
<evidence type="ECO:0000313" key="2">
    <source>
        <dbReference type="Proteomes" id="UP000886700"/>
    </source>
</evidence>
<dbReference type="RefSeq" id="XP_040607360.1">
    <property type="nucleotide sequence ID" value="XM_040751426.1"/>
</dbReference>
<dbReference type="RefSeq" id="XP_040607361.1">
    <property type="nucleotide sequence ID" value="XM_040751427.1"/>
</dbReference>
<feature type="compositionally biased region" description="Basic and acidic residues" evidence="1">
    <location>
        <begin position="130"/>
        <end position="142"/>
    </location>
</feature>
<feature type="region of interest" description="Disordered" evidence="1">
    <location>
        <begin position="546"/>
        <end position="625"/>
    </location>
</feature>
<dbReference type="RefSeq" id="XP_040607362.1">
    <property type="nucleotide sequence ID" value="XM_040751428.1"/>
</dbReference>
<dbReference type="GeneID" id="101843798"/>
<dbReference type="PANTHER" id="PTHR13308:SF23">
    <property type="entry name" value="NEDD4-BINDING PROTEIN 2-LIKE 2"/>
    <property type="match status" value="1"/>
</dbReference>
<proteinExistence type="predicted"/>
<evidence type="ECO:0000313" key="5">
    <source>
        <dbReference type="RefSeq" id="XP_040607362.1"/>
    </source>
</evidence>
<sequence length="1133" mass="129255">MPYSEIEAKFLGPGKELTREPCYKKLKSAADDCVLPHEGGPANHRFQEKTKNNRVAVATINFRRRNCPQEDKTRTTDVLKPLCKETPGNKVDGAESVGSQALQDGKSSSLSRDDEIYSTSKAFIGPIYKPPEKKKCRERKNEVGTSNGVDDKRRGEEKQKFNSIKLEIDTELSQFYKEIEELENENDASQGSCKVSEPSQEQIIPHDQTNDTLKSEEENQGLSNALQSRCGYLRYLEDEPGKYLCDEQVIPTFCDSSFPSFRPEWQSVHPFVIPHGPPLPSFDYPFNIQRFDAPLNLPPNIFHGQDDCQMQNGCYVDSCQDSWNCLPFDQTDEYTNYGLTSSNVHPFRNGYSVQDESVNNGFCEIRECWRDPSMEEHSRTDRFVNQWFQEEKLNKLQKLLILLRGLPGSGKTTLSRILLGQSRDGIVFSTDDYFHHQDGYRYNVNQLGDAHDWNQSRAKQAIDQGRSPVIIDNTNTQAWEMKPYVEMAIGKGYRVEFHEPETWWKFDPEELEKRNKHGVSRKKIAQMLDRYEFQMSISIVMNSVEPSQKSIQRPLPLPGEPRERILKKSVYRLDKPKQKRNRKGKKGNNSFGKNSPATLGHLAPGSQGLSQSKGEGFEDTMGEPGHPFTGGLQKEAADCINGYEEQSWQDIEISDSFYNVVSTVAWDHTPKNCFPKEEEDLFLTLSSVPSESSASCHTSIEHPSCVVVRDGCLGMRVERHRRNRPKSALDTQETTCVFLQKTEVTDKSCPDEFAVHHQSGTRTSEEILWEEGVKSDCWAFFTASLSEELQSQPYFGSWPKEPHKFVYEQRPKKDRSRRLICPDSEEQLLKLISTSEEVAGSGSGPEIPVEKQLRDLSPKAEMVDLPRNLETNISSTCVPHLHSPENLLESSKDTQGMQGRIFNLPPNFKLLEETPINPKAKEKCDLLTENHGMKSFLTGEDIFKIINKDETKQKVMIFVGHLPWFHLDPLHDSPRSIVQQSCSYQLLFNRVRCAVYFYKNPVPSLMLHYLSSFCMLSFNNKRALLTFESQKSMDRTLSDGEFVPSDVLSGQPAALCSLRISSDTQFLSERLDEELKTREDWEPVQYLPAEDSQDLISLDRQCRGPLSKELALHPVKHFGSSGVPKEKTEESWQ</sequence>
<keyword evidence="2" id="KW-1185">Reference proteome</keyword>
<feature type="compositionally biased region" description="Basic and acidic residues" evidence="1">
    <location>
        <begin position="560"/>
        <end position="576"/>
    </location>
</feature>
<gene>
    <name evidence="3 4 5" type="primary">LOC101843798</name>
</gene>
<evidence type="ECO:0000256" key="1">
    <source>
        <dbReference type="SAM" id="MobiDB-lite"/>
    </source>
</evidence>
<dbReference type="Gene3D" id="3.40.50.300">
    <property type="entry name" value="P-loop containing nucleotide triphosphate hydrolases"/>
    <property type="match status" value="1"/>
</dbReference>
<dbReference type="Pfam" id="PF13671">
    <property type="entry name" value="AAA_33"/>
    <property type="match status" value="1"/>
</dbReference>
<evidence type="ECO:0000313" key="4">
    <source>
        <dbReference type="RefSeq" id="XP_040607361.1"/>
    </source>
</evidence>
<feature type="compositionally biased region" description="Polar residues" evidence="1">
    <location>
        <begin position="97"/>
        <end position="110"/>
    </location>
</feature>
<feature type="region of interest" description="Disordered" evidence="1">
    <location>
        <begin position="84"/>
        <end position="114"/>
    </location>
</feature>
<feature type="compositionally biased region" description="Low complexity" evidence="1">
    <location>
        <begin position="587"/>
        <end position="596"/>
    </location>
</feature>
<dbReference type="Proteomes" id="UP000886700">
    <property type="component" value="Unplaced"/>
</dbReference>
<accession>A0ABM2XXH2</accession>
<reference evidence="3 4" key="1">
    <citation type="submission" date="2025-05" db="UniProtKB">
        <authorList>
            <consortium name="RefSeq"/>
        </authorList>
    </citation>
    <scope>IDENTIFICATION</scope>
    <source>
        <tissue evidence="3 4">Liver</tissue>
    </source>
</reference>
<dbReference type="InterPro" id="IPR027417">
    <property type="entry name" value="P-loop_NTPase"/>
</dbReference>